<dbReference type="EMBL" id="JANBPG010003571">
    <property type="protein sequence ID" value="KAJ1880265.1"/>
    <property type="molecule type" value="Genomic_DNA"/>
</dbReference>
<organism evidence="1 2">
    <name type="scientific">Kickxella alabastrina</name>
    <dbReference type="NCBI Taxonomy" id="61397"/>
    <lineage>
        <taxon>Eukaryota</taxon>
        <taxon>Fungi</taxon>
        <taxon>Fungi incertae sedis</taxon>
        <taxon>Zoopagomycota</taxon>
        <taxon>Kickxellomycotina</taxon>
        <taxon>Kickxellomycetes</taxon>
        <taxon>Kickxellales</taxon>
        <taxon>Kickxellaceae</taxon>
        <taxon>Kickxella</taxon>
    </lineage>
</organism>
<gene>
    <name evidence="1" type="ORF">LPJ66_011529</name>
</gene>
<proteinExistence type="predicted"/>
<evidence type="ECO:0000313" key="2">
    <source>
        <dbReference type="Proteomes" id="UP001150581"/>
    </source>
</evidence>
<sequence>MDGSKARDRIATRRQHPTASSSKIASARNNGTGTAAGAVKRITQPNKAVIPVENMPVIFVMAMLHKIYTRILMLPDVVCGTVKHEQLELLKLIILWSGELDKYVDKSRDGYEQRQKNQIHMASHWLTRPSDIYKIVPMLHRQDDGFLTLIIQRMESTKSSATTAQP</sequence>
<reference evidence="1" key="1">
    <citation type="submission" date="2022-07" db="EMBL/GenBank/DDBJ databases">
        <title>Phylogenomic reconstructions and comparative analyses of Kickxellomycotina fungi.</title>
        <authorList>
            <person name="Reynolds N.K."/>
            <person name="Stajich J.E."/>
            <person name="Barry K."/>
            <person name="Grigoriev I.V."/>
            <person name="Crous P."/>
            <person name="Smith M.E."/>
        </authorList>
    </citation>
    <scope>NUCLEOTIDE SEQUENCE</scope>
    <source>
        <strain evidence="1">Benny 63K</strain>
    </source>
</reference>
<protein>
    <submittedName>
        <fullName evidence="1">Uncharacterized protein</fullName>
    </submittedName>
</protein>
<evidence type="ECO:0000313" key="1">
    <source>
        <dbReference type="EMBL" id="KAJ1880265.1"/>
    </source>
</evidence>
<keyword evidence="2" id="KW-1185">Reference proteome</keyword>
<name>A0ACC1I3D1_9FUNG</name>
<dbReference type="Proteomes" id="UP001150581">
    <property type="component" value="Unassembled WGS sequence"/>
</dbReference>
<comment type="caution">
    <text evidence="1">The sequence shown here is derived from an EMBL/GenBank/DDBJ whole genome shotgun (WGS) entry which is preliminary data.</text>
</comment>
<accession>A0ACC1I3D1</accession>